<comment type="caution">
    <text evidence="2">The sequence shown here is derived from an EMBL/GenBank/DDBJ whole genome shotgun (WGS) entry which is preliminary data.</text>
</comment>
<evidence type="ECO:0000313" key="2">
    <source>
        <dbReference type="EMBL" id="RNA18183.1"/>
    </source>
</evidence>
<evidence type="ECO:0000313" key="3">
    <source>
        <dbReference type="Proteomes" id="UP000276133"/>
    </source>
</evidence>
<feature type="compositionally biased region" description="Basic and acidic residues" evidence="1">
    <location>
        <begin position="98"/>
        <end position="116"/>
    </location>
</feature>
<proteinExistence type="predicted"/>
<sequence length="129" mass="15493">MGIMSFKLILILNFNKNPVDINVYLKTMTYFSFMINLELLGKKIPKNVLKTNKLKQIKTNLYAFCSSTFPQLFPNSYLTFLFLDYSFLQLLRKERNGKERKGKEKLRKERVEEKKESRKRNVQRIELIF</sequence>
<protein>
    <submittedName>
        <fullName evidence="2">Uncharacterized protein</fullName>
    </submittedName>
</protein>
<organism evidence="2 3">
    <name type="scientific">Brachionus plicatilis</name>
    <name type="common">Marine rotifer</name>
    <name type="synonym">Brachionus muelleri</name>
    <dbReference type="NCBI Taxonomy" id="10195"/>
    <lineage>
        <taxon>Eukaryota</taxon>
        <taxon>Metazoa</taxon>
        <taxon>Spiralia</taxon>
        <taxon>Gnathifera</taxon>
        <taxon>Rotifera</taxon>
        <taxon>Eurotatoria</taxon>
        <taxon>Monogononta</taxon>
        <taxon>Pseudotrocha</taxon>
        <taxon>Ploima</taxon>
        <taxon>Brachionidae</taxon>
        <taxon>Brachionus</taxon>
    </lineage>
</organism>
<dbReference type="EMBL" id="REGN01004297">
    <property type="protein sequence ID" value="RNA18183.1"/>
    <property type="molecule type" value="Genomic_DNA"/>
</dbReference>
<dbReference type="Proteomes" id="UP000276133">
    <property type="component" value="Unassembled WGS sequence"/>
</dbReference>
<keyword evidence="3" id="KW-1185">Reference proteome</keyword>
<gene>
    <name evidence="2" type="ORF">BpHYR1_032578</name>
</gene>
<evidence type="ECO:0000256" key="1">
    <source>
        <dbReference type="SAM" id="MobiDB-lite"/>
    </source>
</evidence>
<accession>A0A3M7R3M5</accession>
<name>A0A3M7R3M5_BRAPC</name>
<reference evidence="2 3" key="1">
    <citation type="journal article" date="2018" name="Sci. Rep.">
        <title>Genomic signatures of local adaptation to the degree of environmental predictability in rotifers.</title>
        <authorList>
            <person name="Franch-Gras L."/>
            <person name="Hahn C."/>
            <person name="Garcia-Roger E.M."/>
            <person name="Carmona M.J."/>
            <person name="Serra M."/>
            <person name="Gomez A."/>
        </authorList>
    </citation>
    <scope>NUCLEOTIDE SEQUENCE [LARGE SCALE GENOMIC DNA]</scope>
    <source>
        <strain evidence="2">HYR1</strain>
    </source>
</reference>
<dbReference type="AlphaFoldDB" id="A0A3M7R3M5"/>
<feature type="region of interest" description="Disordered" evidence="1">
    <location>
        <begin position="98"/>
        <end position="120"/>
    </location>
</feature>